<proteinExistence type="predicted"/>
<comment type="caution">
    <text evidence="2">The sequence shown here is derived from an EMBL/GenBank/DDBJ whole genome shotgun (WGS) entry which is preliminary data.</text>
</comment>
<dbReference type="Proteomes" id="UP000295707">
    <property type="component" value="Unassembled WGS sequence"/>
</dbReference>
<reference evidence="2 3" key="1">
    <citation type="submission" date="2019-03" db="EMBL/GenBank/DDBJ databases">
        <title>Genomic Encyclopedia of Type Strains, Phase IV (KMG-IV): sequencing the most valuable type-strain genomes for metagenomic binning, comparative biology and taxonomic classification.</title>
        <authorList>
            <person name="Goeker M."/>
        </authorList>
    </citation>
    <scope>NUCLEOTIDE SEQUENCE [LARGE SCALE GENOMIC DNA]</scope>
    <source>
        <strain evidence="2 3">DSM 19610</strain>
    </source>
</reference>
<organism evidence="2 3">
    <name type="scientific">Thiogranum longum</name>
    <dbReference type="NCBI Taxonomy" id="1537524"/>
    <lineage>
        <taxon>Bacteria</taxon>
        <taxon>Pseudomonadati</taxon>
        <taxon>Pseudomonadota</taxon>
        <taxon>Gammaproteobacteria</taxon>
        <taxon>Chromatiales</taxon>
        <taxon>Ectothiorhodospiraceae</taxon>
        <taxon>Thiogranum</taxon>
    </lineage>
</organism>
<name>A0A4R1H652_9GAMM</name>
<sequence>MAVQPSPQIGDWYKSPVGDAFEVVASDDDDDTLELQYFDGTIEELDRETWETLHPQPVEPPEDWSGSMDISPEDTEETDIWAETEDWMRQIERMDYRLT</sequence>
<dbReference type="RefSeq" id="WP_132971081.1">
    <property type="nucleotide sequence ID" value="NZ_SMFX01000001.1"/>
</dbReference>
<keyword evidence="3" id="KW-1185">Reference proteome</keyword>
<protein>
    <submittedName>
        <fullName evidence="2">Uncharacterized protein</fullName>
    </submittedName>
</protein>
<evidence type="ECO:0000313" key="3">
    <source>
        <dbReference type="Proteomes" id="UP000295707"/>
    </source>
</evidence>
<gene>
    <name evidence="2" type="ORF">DFR30_0415</name>
</gene>
<dbReference type="Pfam" id="PF20549">
    <property type="entry name" value="DUF6763"/>
    <property type="match status" value="1"/>
</dbReference>
<evidence type="ECO:0000313" key="2">
    <source>
        <dbReference type="EMBL" id="TCK17194.1"/>
    </source>
</evidence>
<dbReference type="AlphaFoldDB" id="A0A4R1H652"/>
<feature type="region of interest" description="Disordered" evidence="1">
    <location>
        <begin position="54"/>
        <end position="78"/>
    </location>
</feature>
<dbReference type="EMBL" id="SMFX01000001">
    <property type="protein sequence ID" value="TCK17194.1"/>
    <property type="molecule type" value="Genomic_DNA"/>
</dbReference>
<dbReference type="OrthoDB" id="7062948at2"/>
<evidence type="ECO:0000256" key="1">
    <source>
        <dbReference type="SAM" id="MobiDB-lite"/>
    </source>
</evidence>
<accession>A0A4R1H652</accession>
<dbReference type="InterPro" id="IPR046651">
    <property type="entry name" value="DUF6763"/>
</dbReference>